<dbReference type="KEGG" id="ccan:109702041"/>
<dbReference type="GO" id="GO:0008360">
    <property type="term" value="P:regulation of cell shape"/>
    <property type="evidence" value="ECO:0007669"/>
    <property type="project" value="TreeGrafter"/>
</dbReference>
<dbReference type="RefSeq" id="XP_020043071.1">
    <property type="nucleotide sequence ID" value="XM_020187482.1"/>
</dbReference>
<feature type="region of interest" description="Disordered" evidence="1">
    <location>
        <begin position="274"/>
        <end position="321"/>
    </location>
</feature>
<feature type="compositionally biased region" description="Polar residues" evidence="1">
    <location>
        <begin position="164"/>
        <end position="177"/>
    </location>
</feature>
<reference evidence="3" key="1">
    <citation type="submission" date="2025-08" db="UniProtKB">
        <authorList>
            <consortium name="RefSeq"/>
        </authorList>
    </citation>
    <scope>IDENTIFICATION</scope>
    <source>
        <tissue evidence="3">Leukocyte</tissue>
    </source>
</reference>
<dbReference type="Pfam" id="PF25313">
    <property type="entry name" value="BRWD_AD"/>
    <property type="match status" value="1"/>
</dbReference>
<dbReference type="OrthoDB" id="9639896at2759"/>
<dbReference type="GO" id="GO:0007010">
    <property type="term" value="P:cytoskeleton organization"/>
    <property type="evidence" value="ECO:0007669"/>
    <property type="project" value="TreeGrafter"/>
</dbReference>
<dbReference type="PANTHER" id="PTHR16266:SF26">
    <property type="entry name" value="BROMODOMAIN AND WD REPEAT-CONTAINING PROTEIN 1"/>
    <property type="match status" value="1"/>
</dbReference>
<feature type="compositionally biased region" description="Basic and acidic residues" evidence="1">
    <location>
        <begin position="222"/>
        <end position="231"/>
    </location>
</feature>
<dbReference type="InterPro" id="IPR052060">
    <property type="entry name" value="Bromo_WD_repeat"/>
</dbReference>
<dbReference type="GO" id="GO:0006357">
    <property type="term" value="P:regulation of transcription by RNA polymerase II"/>
    <property type="evidence" value="ECO:0007669"/>
    <property type="project" value="TreeGrafter"/>
</dbReference>
<organism evidence="3">
    <name type="scientific">Castor canadensis</name>
    <name type="common">American beaver</name>
    <dbReference type="NCBI Taxonomy" id="51338"/>
    <lineage>
        <taxon>Eukaryota</taxon>
        <taxon>Metazoa</taxon>
        <taxon>Chordata</taxon>
        <taxon>Craniata</taxon>
        <taxon>Vertebrata</taxon>
        <taxon>Euteleostomi</taxon>
        <taxon>Mammalia</taxon>
        <taxon>Eutheria</taxon>
        <taxon>Euarchontoglires</taxon>
        <taxon>Glires</taxon>
        <taxon>Rodentia</taxon>
        <taxon>Castorimorpha</taxon>
        <taxon>Castoridae</taxon>
        <taxon>Castor</taxon>
    </lineage>
</organism>
<evidence type="ECO:0000256" key="1">
    <source>
        <dbReference type="SAM" id="MobiDB-lite"/>
    </source>
</evidence>
<feature type="compositionally biased region" description="Basic residues" evidence="1">
    <location>
        <begin position="286"/>
        <end position="297"/>
    </location>
</feature>
<proteinExistence type="predicted"/>
<dbReference type="InterPro" id="IPR057451">
    <property type="entry name" value="BRWD/PHIP_AD"/>
</dbReference>
<dbReference type="GO" id="GO:0005634">
    <property type="term" value="C:nucleus"/>
    <property type="evidence" value="ECO:0007669"/>
    <property type="project" value="TreeGrafter"/>
</dbReference>
<name>A0A8B7WHL8_CASCN</name>
<accession>A0A8B7WHL8</accession>
<evidence type="ECO:0000313" key="3">
    <source>
        <dbReference type="RefSeq" id="XP_020043071.1"/>
    </source>
</evidence>
<gene>
    <name evidence="3" type="primary">LOC109702041</name>
</gene>
<feature type="compositionally biased region" description="Low complexity" evidence="1">
    <location>
        <begin position="44"/>
        <end position="58"/>
    </location>
</feature>
<feature type="compositionally biased region" description="Basic and acidic residues" evidence="1">
    <location>
        <begin position="298"/>
        <end position="319"/>
    </location>
</feature>
<protein>
    <submittedName>
        <fullName evidence="3">Bromodomain and WD repeat-containing protein 1-like</fullName>
    </submittedName>
</protein>
<feature type="compositionally biased region" description="Low complexity" evidence="1">
    <location>
        <begin position="232"/>
        <end position="245"/>
    </location>
</feature>
<feature type="region of interest" description="Disordered" evidence="1">
    <location>
        <begin position="164"/>
        <end position="245"/>
    </location>
</feature>
<dbReference type="AlphaFoldDB" id="A0A8B7WHL8"/>
<evidence type="ECO:0000259" key="2">
    <source>
        <dbReference type="Pfam" id="PF25313"/>
    </source>
</evidence>
<dbReference type="PANTHER" id="PTHR16266">
    <property type="entry name" value="WD REPEAT DOMAIN 9"/>
    <property type="match status" value="1"/>
</dbReference>
<feature type="domain" description="BRWD/PHIP ancillary-like" evidence="2">
    <location>
        <begin position="332"/>
        <end position="379"/>
    </location>
</feature>
<sequence length="472" mass="53379">MVTHSYTEPAGDGEVIEQIISLQTHDNGERSPEPSILDGMIRQLQQQQDQRMGADQDAVPSGLSNGEETPRRGFRRLSLDIQSPPNIGLRRSGQVEGVRQMHQNAPRSQIATERDLQAWKRRVVVPEAPLGVFRKLEDFRIEKGEEERHLYIIGRKRKSLQLSQKSESVALVSQSRQRTCRRTNYGRRNVGRRELSSGNESSSSVRHDTSCDQSEGSCSSEDEWKSDRKSESYSGSSSDSSSRYSDWTADAGINLQPPLRASCRRRITRFCSSSEDEMSTENLSPPKRRRKRKKESKPKKESLRKRTELEHTGHLRDPRPPVWITDTALRKSPFVPQMGDEVIYFRQGHEAYIEAVRRNNIYELNPNKEPWRKMELRATLWTTTAENKSALPLGWGQVSSGALPSTQQAGAQSLVLPFDLLPNPVISMQNADVHGVHVTLQHTCTQPSAHIRADIADGCHVFVVRTLKVLSS</sequence>
<feature type="region of interest" description="Disordered" evidence="1">
    <location>
        <begin position="44"/>
        <end position="78"/>
    </location>
</feature>